<name>A0A239HNV2_9PSED</name>
<evidence type="ECO:0000256" key="1">
    <source>
        <dbReference type="SAM" id="MobiDB-lite"/>
    </source>
</evidence>
<accession>A0A239HNV2</accession>
<proteinExistence type="predicted"/>
<evidence type="ECO:0000313" key="3">
    <source>
        <dbReference type="Proteomes" id="UP000242915"/>
    </source>
</evidence>
<feature type="compositionally biased region" description="Polar residues" evidence="1">
    <location>
        <begin position="161"/>
        <end position="176"/>
    </location>
</feature>
<reference evidence="3" key="1">
    <citation type="submission" date="2017-06" db="EMBL/GenBank/DDBJ databases">
        <authorList>
            <person name="Varghese N."/>
            <person name="Submissions S."/>
        </authorList>
    </citation>
    <scope>NUCLEOTIDE SEQUENCE [LARGE SCALE GENOMIC DNA]</scope>
    <source>
        <strain evidence="3">CIP 108523</strain>
    </source>
</reference>
<evidence type="ECO:0000313" key="2">
    <source>
        <dbReference type="EMBL" id="SNS82992.1"/>
    </source>
</evidence>
<dbReference type="RefSeq" id="WP_089360686.1">
    <property type="nucleotide sequence ID" value="NZ_FZOG01000005.1"/>
</dbReference>
<dbReference type="Proteomes" id="UP000242915">
    <property type="component" value="Unassembled WGS sequence"/>
</dbReference>
<dbReference type="EMBL" id="FZOG01000005">
    <property type="protein sequence ID" value="SNS82992.1"/>
    <property type="molecule type" value="Genomic_DNA"/>
</dbReference>
<protein>
    <submittedName>
        <fullName evidence="2">Uncharacterized protein</fullName>
    </submittedName>
</protein>
<keyword evidence="3" id="KW-1185">Reference proteome</keyword>
<dbReference type="AlphaFoldDB" id="A0A239HNV2"/>
<gene>
    <name evidence="2" type="ORF">SAMN05216255_3503</name>
</gene>
<organism evidence="2 3">
    <name type="scientific">Pseudomonas segetis</name>
    <dbReference type="NCBI Taxonomy" id="298908"/>
    <lineage>
        <taxon>Bacteria</taxon>
        <taxon>Pseudomonadati</taxon>
        <taxon>Pseudomonadota</taxon>
        <taxon>Gammaproteobacteria</taxon>
        <taxon>Pseudomonadales</taxon>
        <taxon>Pseudomonadaceae</taxon>
        <taxon>Pseudomonas</taxon>
    </lineage>
</organism>
<sequence>MSTIQGIGTLGGYSDISSLGARSRSAFREEALFSLPKANAQEPPTRQREINDQSFQAAQAIDEGFARLRLGLQDAGNGMVSGSVVGSSLAESLADSGSVAREEFRKYMEMTPAEKMRDSILKELGLTEEELDAMPPEQQSAIEEKIVQRIKERSQVAISGGSESQMSNPWQTQRMPGQNALGSGDSAQFSQFV</sequence>
<feature type="region of interest" description="Disordered" evidence="1">
    <location>
        <begin position="153"/>
        <end position="193"/>
    </location>
</feature>